<evidence type="ECO:0000259" key="1">
    <source>
        <dbReference type="PROSITE" id="PS51819"/>
    </source>
</evidence>
<dbReference type="SUPFAM" id="SSF54593">
    <property type="entry name" value="Glyoxalase/Bleomycin resistance protein/Dihydroxybiphenyl dioxygenase"/>
    <property type="match status" value="1"/>
</dbReference>
<organism evidence="2 3">
    <name type="scientific">Luedemannella flava</name>
    <dbReference type="NCBI Taxonomy" id="349316"/>
    <lineage>
        <taxon>Bacteria</taxon>
        <taxon>Bacillati</taxon>
        <taxon>Actinomycetota</taxon>
        <taxon>Actinomycetes</taxon>
        <taxon>Micromonosporales</taxon>
        <taxon>Micromonosporaceae</taxon>
        <taxon>Luedemannella</taxon>
    </lineage>
</organism>
<evidence type="ECO:0000313" key="3">
    <source>
        <dbReference type="Proteomes" id="UP001500218"/>
    </source>
</evidence>
<protein>
    <submittedName>
        <fullName evidence="2">VOC family protein</fullName>
    </submittedName>
</protein>
<dbReference type="Pfam" id="PF00903">
    <property type="entry name" value="Glyoxalase"/>
    <property type="match status" value="1"/>
</dbReference>
<evidence type="ECO:0000313" key="2">
    <source>
        <dbReference type="EMBL" id="GAA1801360.1"/>
    </source>
</evidence>
<dbReference type="Gene3D" id="3.10.180.10">
    <property type="entry name" value="2,3-Dihydroxybiphenyl 1,2-Dioxygenase, domain 1"/>
    <property type="match status" value="1"/>
</dbReference>
<keyword evidence="3" id="KW-1185">Reference proteome</keyword>
<dbReference type="PANTHER" id="PTHR35006:SF2">
    <property type="entry name" value="GLYOXALASE FAMILY PROTEIN (AFU_ORTHOLOGUE AFUA_5G14830)"/>
    <property type="match status" value="1"/>
</dbReference>
<dbReference type="InterPro" id="IPR037523">
    <property type="entry name" value="VOC_core"/>
</dbReference>
<sequence length="135" mass="14935">MPVLHHVAVTVTSLVEARPWYDAVLGVLGYRPEIVSERICTWTGATPEILVYPDEGDDRSPHTHGRPGWQHAAFAVDDRTMVDAVHRAVIEVGSGTVVHAPREYDYMPGYYAVFVTDPSGVRWEILHAPSISANT</sequence>
<gene>
    <name evidence="2" type="ORF">GCM10009682_24010</name>
</gene>
<dbReference type="InterPro" id="IPR029068">
    <property type="entry name" value="Glyas_Bleomycin-R_OHBP_Dase"/>
</dbReference>
<dbReference type="InterPro" id="IPR004360">
    <property type="entry name" value="Glyas_Fos-R_dOase_dom"/>
</dbReference>
<proteinExistence type="predicted"/>
<dbReference type="PROSITE" id="PS51819">
    <property type="entry name" value="VOC"/>
    <property type="match status" value="1"/>
</dbReference>
<name>A0ABP4Y5V1_9ACTN</name>
<dbReference type="RefSeq" id="WP_344129538.1">
    <property type="nucleotide sequence ID" value="NZ_BAAALT010000059.1"/>
</dbReference>
<reference evidence="3" key="1">
    <citation type="journal article" date="2019" name="Int. J. Syst. Evol. Microbiol.">
        <title>The Global Catalogue of Microorganisms (GCM) 10K type strain sequencing project: providing services to taxonomists for standard genome sequencing and annotation.</title>
        <authorList>
            <consortium name="The Broad Institute Genomics Platform"/>
            <consortium name="The Broad Institute Genome Sequencing Center for Infectious Disease"/>
            <person name="Wu L."/>
            <person name="Ma J."/>
        </authorList>
    </citation>
    <scope>NUCLEOTIDE SEQUENCE [LARGE SCALE GENOMIC DNA]</scope>
    <source>
        <strain evidence="3">JCM 13250</strain>
    </source>
</reference>
<accession>A0ABP4Y5V1</accession>
<feature type="domain" description="VOC" evidence="1">
    <location>
        <begin position="3"/>
        <end position="128"/>
    </location>
</feature>
<dbReference type="EMBL" id="BAAALT010000059">
    <property type="protein sequence ID" value="GAA1801360.1"/>
    <property type="molecule type" value="Genomic_DNA"/>
</dbReference>
<dbReference type="Proteomes" id="UP001500218">
    <property type="component" value="Unassembled WGS sequence"/>
</dbReference>
<comment type="caution">
    <text evidence="2">The sequence shown here is derived from an EMBL/GenBank/DDBJ whole genome shotgun (WGS) entry which is preliminary data.</text>
</comment>
<dbReference type="PANTHER" id="PTHR35006">
    <property type="entry name" value="GLYOXALASE FAMILY PROTEIN (AFU_ORTHOLOGUE AFUA_5G14830)"/>
    <property type="match status" value="1"/>
</dbReference>